<dbReference type="Gene3D" id="3.40.50.200">
    <property type="entry name" value="Peptidase S8/S53 domain"/>
    <property type="match status" value="1"/>
</dbReference>
<reference evidence="3 4" key="1">
    <citation type="submission" date="2019-01" db="EMBL/GenBank/DDBJ databases">
        <title>Ktedonosporobacter rubrisoli SCAWS-G2.</title>
        <authorList>
            <person name="Huang Y."/>
            <person name="Yan B."/>
        </authorList>
    </citation>
    <scope>NUCLEOTIDE SEQUENCE [LARGE SCALE GENOMIC DNA]</scope>
    <source>
        <strain evidence="3 4">SCAWS-G2</strain>
    </source>
</reference>
<evidence type="ECO:0000256" key="1">
    <source>
        <dbReference type="SAM" id="Phobius"/>
    </source>
</evidence>
<dbReference type="PANTHER" id="PTHR14218">
    <property type="entry name" value="PROTEASE S8 TRIPEPTIDYL PEPTIDASE I CLN2"/>
    <property type="match status" value="1"/>
</dbReference>
<dbReference type="GO" id="GO:0008240">
    <property type="term" value="F:tripeptidyl-peptidase activity"/>
    <property type="evidence" value="ECO:0007669"/>
    <property type="project" value="TreeGrafter"/>
</dbReference>
<evidence type="ECO:0000259" key="2">
    <source>
        <dbReference type="PROSITE" id="PS51695"/>
    </source>
</evidence>
<dbReference type="GO" id="GO:0006508">
    <property type="term" value="P:proteolysis"/>
    <property type="evidence" value="ECO:0007669"/>
    <property type="project" value="InterPro"/>
</dbReference>
<dbReference type="PROSITE" id="PS51695">
    <property type="entry name" value="SEDOLISIN"/>
    <property type="match status" value="1"/>
</dbReference>
<organism evidence="3 4">
    <name type="scientific">Ktedonosporobacter rubrisoli</name>
    <dbReference type="NCBI Taxonomy" id="2509675"/>
    <lineage>
        <taxon>Bacteria</taxon>
        <taxon>Bacillati</taxon>
        <taxon>Chloroflexota</taxon>
        <taxon>Ktedonobacteria</taxon>
        <taxon>Ktedonobacterales</taxon>
        <taxon>Ktedonosporobacteraceae</taxon>
        <taxon>Ktedonosporobacter</taxon>
    </lineage>
</organism>
<dbReference type="RefSeq" id="WP_129888540.1">
    <property type="nucleotide sequence ID" value="NZ_CP035758.1"/>
</dbReference>
<dbReference type="InterPro" id="IPR036852">
    <property type="entry name" value="Peptidase_S8/S53_dom_sf"/>
</dbReference>
<dbReference type="AlphaFoldDB" id="A0A4P6JQC9"/>
<dbReference type="PANTHER" id="PTHR14218:SF15">
    <property type="entry name" value="TRIPEPTIDYL-PEPTIDASE 1"/>
    <property type="match status" value="1"/>
</dbReference>
<keyword evidence="1" id="KW-0472">Membrane</keyword>
<dbReference type="CDD" id="cd04056">
    <property type="entry name" value="Peptidases_S53"/>
    <property type="match status" value="1"/>
</dbReference>
<dbReference type="Pfam" id="PF00082">
    <property type="entry name" value="Peptidase_S8"/>
    <property type="match status" value="1"/>
</dbReference>
<keyword evidence="1" id="KW-1133">Transmembrane helix</keyword>
<evidence type="ECO:0000313" key="3">
    <source>
        <dbReference type="EMBL" id="QBD77484.1"/>
    </source>
</evidence>
<feature type="domain" description="Peptidase S53" evidence="2">
    <location>
        <begin position="75"/>
        <end position="454"/>
    </location>
</feature>
<dbReference type="GO" id="GO:0004252">
    <property type="term" value="F:serine-type endopeptidase activity"/>
    <property type="evidence" value="ECO:0007669"/>
    <property type="project" value="InterPro"/>
</dbReference>
<keyword evidence="1" id="KW-0812">Transmembrane</keyword>
<protein>
    <recommendedName>
        <fullName evidence="2">Peptidase S53 domain-containing protein</fullName>
    </recommendedName>
</protein>
<gene>
    <name evidence="3" type="ORF">EPA93_16395</name>
</gene>
<dbReference type="KEGG" id="kbs:EPA93_16395"/>
<dbReference type="InterPro" id="IPR030400">
    <property type="entry name" value="Sedolisin_dom"/>
</dbReference>
<dbReference type="InterPro" id="IPR050819">
    <property type="entry name" value="Tripeptidyl-peptidase_I"/>
</dbReference>
<dbReference type="SUPFAM" id="SSF52743">
    <property type="entry name" value="Subtilisin-like"/>
    <property type="match status" value="1"/>
</dbReference>
<name>A0A4P6JQC9_KTERU</name>
<accession>A0A4P6JQC9</accession>
<proteinExistence type="predicted"/>
<feature type="transmembrane region" description="Helical" evidence="1">
    <location>
        <begin position="12"/>
        <end position="32"/>
    </location>
</feature>
<sequence>MLRYLFSRSFTNLTITALLLSGIWLGISYFGVGARTGATSHITPQLKIHPIYRHIGASKQNIAPFSCQITTPPTCYGPQQIHKAYNIQPLLDGGTTGQGQTIVIIDAFQAPKIKNDLHVFDQTFGLNDPTLNIIAPDGLTPFDPSNPTHIQWSAEITLDVEWAHAIAPDATIDLVLAKSGEDADILSVIKYAIDNNLGAVINMSFGEAESCVSQQILKQEHALFFEAAYKGITLVTASNDSGAAQATCDGNSYFLSTGYPASDPLVTAVGGTKLDTNGPAGDYKSEVTWNEINSQGVNGASGGGFSTIYAKPFYQYATAGIDKFRGVPDVAYNAALNSGFLVVWSSPIFGDNQIIAAAGTSAGAPQWSAIVALGCQLNNGRLGFINPALYLFGHSKFYTQAFHDITSGNNTFVGTDSKGNSVTIQGYDAKAGWDPATGWGSPNVANLLAPFVEFAASKARDRDSQLASLK</sequence>
<dbReference type="InterPro" id="IPR000209">
    <property type="entry name" value="Peptidase_S8/S53_dom"/>
</dbReference>
<evidence type="ECO:0000313" key="4">
    <source>
        <dbReference type="Proteomes" id="UP000290365"/>
    </source>
</evidence>
<keyword evidence="4" id="KW-1185">Reference proteome</keyword>
<dbReference type="OrthoDB" id="263396at2"/>
<dbReference type="EMBL" id="CP035758">
    <property type="protein sequence ID" value="QBD77484.1"/>
    <property type="molecule type" value="Genomic_DNA"/>
</dbReference>
<dbReference type="Proteomes" id="UP000290365">
    <property type="component" value="Chromosome"/>
</dbReference>